<evidence type="ECO:0000313" key="2">
    <source>
        <dbReference type="EMBL" id="KAK3239309.1"/>
    </source>
</evidence>
<name>A0AAE0BNK6_9CHLO</name>
<evidence type="ECO:0000256" key="1">
    <source>
        <dbReference type="SAM" id="MobiDB-lite"/>
    </source>
</evidence>
<dbReference type="AlphaFoldDB" id="A0AAE0BNK6"/>
<evidence type="ECO:0000313" key="3">
    <source>
        <dbReference type="Proteomes" id="UP001190700"/>
    </source>
</evidence>
<organism evidence="2 3">
    <name type="scientific">Cymbomonas tetramitiformis</name>
    <dbReference type="NCBI Taxonomy" id="36881"/>
    <lineage>
        <taxon>Eukaryota</taxon>
        <taxon>Viridiplantae</taxon>
        <taxon>Chlorophyta</taxon>
        <taxon>Pyramimonadophyceae</taxon>
        <taxon>Pyramimonadales</taxon>
        <taxon>Pyramimonadaceae</taxon>
        <taxon>Cymbomonas</taxon>
    </lineage>
</organism>
<sequence length="240" mass="25445">MSISQYQGDHSGSIPVTLGLPHGGGFSRITFGKGGHVGHWQIQNNRPAPWLPRAASPEEPSSPETVAPVAYRASTSNAGHTPWIPRPSGGDSPGTASLRPTAQQQLQFALSPEEGMQDSPYSAAAAHTLEDAEMEQAVSPSRRRMFRWAVGGASPPPASEDSARSAQRHTRNRSVTIDPICASRVKGQRTSSDPLAAPHQADIIDAPRKPGVAHLPPLGPLAPSVPRKRIHSVSLVGSLW</sequence>
<comment type="caution">
    <text evidence="2">The sequence shown here is derived from an EMBL/GenBank/DDBJ whole genome shotgun (WGS) entry which is preliminary data.</text>
</comment>
<protein>
    <submittedName>
        <fullName evidence="2">Uncharacterized protein</fullName>
    </submittedName>
</protein>
<dbReference type="Proteomes" id="UP001190700">
    <property type="component" value="Unassembled WGS sequence"/>
</dbReference>
<dbReference type="EMBL" id="LGRX02033961">
    <property type="protein sequence ID" value="KAK3239309.1"/>
    <property type="molecule type" value="Genomic_DNA"/>
</dbReference>
<reference evidence="2 3" key="1">
    <citation type="journal article" date="2015" name="Genome Biol. Evol.">
        <title>Comparative Genomics of a Bacterivorous Green Alga Reveals Evolutionary Causalities and Consequences of Phago-Mixotrophic Mode of Nutrition.</title>
        <authorList>
            <person name="Burns J.A."/>
            <person name="Paasch A."/>
            <person name="Narechania A."/>
            <person name="Kim E."/>
        </authorList>
    </citation>
    <scope>NUCLEOTIDE SEQUENCE [LARGE SCALE GENOMIC DNA]</scope>
    <source>
        <strain evidence="2 3">PLY_AMNH</strain>
    </source>
</reference>
<feature type="region of interest" description="Disordered" evidence="1">
    <location>
        <begin position="149"/>
        <end position="178"/>
    </location>
</feature>
<accession>A0AAE0BNK6</accession>
<gene>
    <name evidence="2" type="ORF">CYMTET_50756</name>
</gene>
<keyword evidence="3" id="KW-1185">Reference proteome</keyword>
<feature type="region of interest" description="Disordered" evidence="1">
    <location>
        <begin position="42"/>
        <end position="101"/>
    </location>
</feature>
<proteinExistence type="predicted"/>